<feature type="region of interest" description="Disordered" evidence="1">
    <location>
        <begin position="38"/>
        <end position="62"/>
    </location>
</feature>
<accession>A0A4Z0WF26</accession>
<reference evidence="2 3" key="1">
    <citation type="submission" date="2019-04" db="EMBL/GenBank/DDBJ databases">
        <title>Natronospirillum operosus gen. nov., sp. nov., a haloalkaliphilic satellite isolated from decaying biomass of laboratory culture of cyanobacterium Geitlerinema sp. and proposal of Natronospirillaceae fam. nov. and Saccharospirillaceae fam. nov.</title>
        <authorList>
            <person name="Kevbrin V."/>
            <person name="Boltyanskaya Y."/>
            <person name="Koziaeva V."/>
            <person name="Grouzdev D.S."/>
            <person name="Park M."/>
            <person name="Cho J."/>
        </authorList>
    </citation>
    <scope>NUCLEOTIDE SEQUENCE [LARGE SCALE GENOMIC DNA]</scope>
    <source>
        <strain evidence="2 3">G-116</strain>
    </source>
</reference>
<comment type="caution">
    <text evidence="2">The sequence shown here is derived from an EMBL/GenBank/DDBJ whole genome shotgun (WGS) entry which is preliminary data.</text>
</comment>
<organism evidence="2 3">
    <name type="scientific">Natronospirillum operosum</name>
    <dbReference type="NCBI Taxonomy" id="2759953"/>
    <lineage>
        <taxon>Bacteria</taxon>
        <taxon>Pseudomonadati</taxon>
        <taxon>Pseudomonadota</taxon>
        <taxon>Gammaproteobacteria</taxon>
        <taxon>Oceanospirillales</taxon>
        <taxon>Natronospirillaceae</taxon>
        <taxon>Natronospirillum</taxon>
    </lineage>
</organism>
<name>A0A4Z0WF26_9GAMM</name>
<evidence type="ECO:0000256" key="1">
    <source>
        <dbReference type="SAM" id="MobiDB-lite"/>
    </source>
</evidence>
<evidence type="ECO:0000313" key="2">
    <source>
        <dbReference type="EMBL" id="TGG93541.1"/>
    </source>
</evidence>
<protein>
    <submittedName>
        <fullName evidence="2">Uncharacterized protein</fullName>
    </submittedName>
</protein>
<sequence>MPTPTGPLLYHFKRRDILKAALAGAGIALVPTTLIAGTSQTSPEAGSARSGKRHNRLNIGVL</sequence>
<dbReference type="Proteomes" id="UP000297475">
    <property type="component" value="Unassembled WGS sequence"/>
</dbReference>
<dbReference type="AlphaFoldDB" id="A0A4Z0WF26"/>
<dbReference type="EMBL" id="SRMF01000003">
    <property type="protein sequence ID" value="TGG93541.1"/>
    <property type="molecule type" value="Genomic_DNA"/>
</dbReference>
<gene>
    <name evidence="2" type="ORF">E4656_10885</name>
</gene>
<evidence type="ECO:0000313" key="3">
    <source>
        <dbReference type="Proteomes" id="UP000297475"/>
    </source>
</evidence>
<keyword evidence="3" id="KW-1185">Reference proteome</keyword>
<dbReference type="RefSeq" id="WP_135483250.1">
    <property type="nucleotide sequence ID" value="NZ_SRMF01000003.1"/>
</dbReference>
<proteinExistence type="predicted"/>